<comment type="caution">
    <text evidence="3">The sequence shown here is derived from an EMBL/GenBank/DDBJ whole genome shotgun (WGS) entry which is preliminary data.</text>
</comment>
<feature type="region of interest" description="Disordered" evidence="2">
    <location>
        <begin position="142"/>
        <end position="178"/>
    </location>
</feature>
<proteinExistence type="predicted"/>
<dbReference type="InterPro" id="IPR009057">
    <property type="entry name" value="Homeodomain-like_sf"/>
</dbReference>
<dbReference type="EMBL" id="JARKIK010000038">
    <property type="protein sequence ID" value="KAK8738985.1"/>
    <property type="molecule type" value="Genomic_DNA"/>
</dbReference>
<dbReference type="GO" id="GO:0005634">
    <property type="term" value="C:nucleus"/>
    <property type="evidence" value="ECO:0007669"/>
    <property type="project" value="UniProtKB-SubCell"/>
</dbReference>
<feature type="compositionally biased region" description="Polar residues" evidence="2">
    <location>
        <begin position="319"/>
        <end position="349"/>
    </location>
</feature>
<feature type="region of interest" description="Disordered" evidence="2">
    <location>
        <begin position="311"/>
        <end position="349"/>
    </location>
</feature>
<evidence type="ECO:0000313" key="3">
    <source>
        <dbReference type="EMBL" id="KAK8738985.1"/>
    </source>
</evidence>
<dbReference type="AlphaFoldDB" id="A0AAW0XH30"/>
<sequence>MSDGKTISLLELDRMRKKPRQLTLLKKVEILDKLKNGVKISHLAREYDVSTQSIRTMKKTEEAIRLSVSVGGSHHRKKITMMPVKSELEYLEAKKAVENRIKELDELKAIRDHENQQAGFPPEEPRFKKVEVMKFRGRPTATKNTTKLTGKTPVSHPSRTSSLEFPELPRENGESNNDGLRGKCKRMCPKCSGIVSVGKYNCDCGYSFKEEKQMKKRKRDSHLLEMGRRASKNRNLWRAFNAIEKQSIKIQAGGYNFVCLYYKECPTRNLKGIVGGEWIKKNDVDLLLHLFCNVIKSSDNEEELLQLPQDRHSEEQLAKNKQQAQIPQVTDTQESQKQETQPTVTLQMG</sequence>
<name>A0AAW0XH30_CHEQU</name>
<evidence type="ECO:0008006" key="5">
    <source>
        <dbReference type="Google" id="ProtNLM"/>
    </source>
</evidence>
<comment type="subcellular location">
    <subcellularLocation>
        <location evidence="1">Nucleus</location>
    </subcellularLocation>
</comment>
<evidence type="ECO:0000256" key="2">
    <source>
        <dbReference type="SAM" id="MobiDB-lite"/>
    </source>
</evidence>
<reference evidence="3 4" key="1">
    <citation type="journal article" date="2024" name="BMC Genomics">
        <title>Genome assembly of redclaw crayfish (Cherax quadricarinatus) provides insights into its immune adaptation and hypoxia tolerance.</title>
        <authorList>
            <person name="Liu Z."/>
            <person name="Zheng J."/>
            <person name="Li H."/>
            <person name="Fang K."/>
            <person name="Wang S."/>
            <person name="He J."/>
            <person name="Zhou D."/>
            <person name="Weng S."/>
            <person name="Chi M."/>
            <person name="Gu Z."/>
            <person name="He J."/>
            <person name="Li F."/>
            <person name="Wang M."/>
        </authorList>
    </citation>
    <scope>NUCLEOTIDE SEQUENCE [LARGE SCALE GENOMIC DNA]</scope>
    <source>
        <strain evidence="3">ZL_2023a</strain>
    </source>
</reference>
<evidence type="ECO:0000313" key="4">
    <source>
        <dbReference type="Proteomes" id="UP001445076"/>
    </source>
</evidence>
<accession>A0AAW0XH30</accession>
<gene>
    <name evidence="3" type="ORF">OTU49_003775</name>
</gene>
<dbReference type="SUPFAM" id="SSF46689">
    <property type="entry name" value="Homeodomain-like"/>
    <property type="match status" value="1"/>
</dbReference>
<protein>
    <recommendedName>
        <fullName evidence="5">HTH psq-type domain-containing protein</fullName>
    </recommendedName>
</protein>
<dbReference type="Proteomes" id="UP001445076">
    <property type="component" value="Unassembled WGS sequence"/>
</dbReference>
<organism evidence="3 4">
    <name type="scientific">Cherax quadricarinatus</name>
    <name type="common">Australian red claw crayfish</name>
    <dbReference type="NCBI Taxonomy" id="27406"/>
    <lineage>
        <taxon>Eukaryota</taxon>
        <taxon>Metazoa</taxon>
        <taxon>Ecdysozoa</taxon>
        <taxon>Arthropoda</taxon>
        <taxon>Crustacea</taxon>
        <taxon>Multicrustacea</taxon>
        <taxon>Malacostraca</taxon>
        <taxon>Eumalacostraca</taxon>
        <taxon>Eucarida</taxon>
        <taxon>Decapoda</taxon>
        <taxon>Pleocyemata</taxon>
        <taxon>Astacidea</taxon>
        <taxon>Parastacoidea</taxon>
        <taxon>Parastacidae</taxon>
        <taxon>Cherax</taxon>
    </lineage>
</organism>
<dbReference type="Gene3D" id="1.10.10.60">
    <property type="entry name" value="Homeodomain-like"/>
    <property type="match status" value="1"/>
</dbReference>
<keyword evidence="4" id="KW-1185">Reference proteome</keyword>
<evidence type="ECO:0000256" key="1">
    <source>
        <dbReference type="ARBA" id="ARBA00004123"/>
    </source>
</evidence>